<feature type="transmembrane region" description="Helical" evidence="8">
    <location>
        <begin position="313"/>
        <end position="331"/>
    </location>
</feature>
<gene>
    <name evidence="12" type="ORF">HLB44_24780</name>
</gene>
<dbReference type="PROSITE" id="PS50990">
    <property type="entry name" value="PEPTIDASE_C39"/>
    <property type="match status" value="1"/>
</dbReference>
<dbReference type="PANTHER" id="PTHR24221:SF248">
    <property type="entry name" value="ABC TRANSPORTER TRANSMEMBRANE REGION"/>
    <property type="match status" value="1"/>
</dbReference>
<feature type="transmembrane region" description="Helical" evidence="8">
    <location>
        <begin position="396"/>
        <end position="417"/>
    </location>
</feature>
<dbReference type="SUPFAM" id="SSF52540">
    <property type="entry name" value="P-loop containing nucleoside triphosphate hydrolases"/>
    <property type="match status" value="1"/>
</dbReference>
<dbReference type="Proteomes" id="UP000737171">
    <property type="component" value="Unassembled WGS sequence"/>
</dbReference>
<dbReference type="InterPro" id="IPR005074">
    <property type="entry name" value="Peptidase_C39"/>
</dbReference>
<evidence type="ECO:0000313" key="12">
    <source>
        <dbReference type="EMBL" id="NRF70227.1"/>
    </source>
</evidence>
<feature type="domain" description="ABC transporter" evidence="9">
    <location>
        <begin position="490"/>
        <end position="729"/>
    </location>
</feature>
<dbReference type="Pfam" id="PF00664">
    <property type="entry name" value="ABC_membrane"/>
    <property type="match status" value="1"/>
</dbReference>
<keyword evidence="4" id="KW-0547">Nucleotide-binding</keyword>
<evidence type="ECO:0000256" key="2">
    <source>
        <dbReference type="ARBA" id="ARBA00022475"/>
    </source>
</evidence>
<name>A0ABX2ENH6_9BURK</name>
<feature type="domain" description="Peptidase C39" evidence="11">
    <location>
        <begin position="14"/>
        <end position="140"/>
    </location>
</feature>
<evidence type="ECO:0000313" key="13">
    <source>
        <dbReference type="Proteomes" id="UP000737171"/>
    </source>
</evidence>
<evidence type="ECO:0000256" key="8">
    <source>
        <dbReference type="SAM" id="Phobius"/>
    </source>
</evidence>
<keyword evidence="5" id="KW-0067">ATP-binding</keyword>
<evidence type="ECO:0000259" key="9">
    <source>
        <dbReference type="PROSITE" id="PS50893"/>
    </source>
</evidence>
<keyword evidence="6 8" id="KW-1133">Transmembrane helix</keyword>
<feature type="domain" description="ABC transmembrane type-1" evidence="10">
    <location>
        <begin position="178"/>
        <end position="456"/>
    </location>
</feature>
<protein>
    <submittedName>
        <fullName evidence="12">Type I secretion system permease/ATPase</fullName>
    </submittedName>
</protein>
<comment type="subcellular location">
    <subcellularLocation>
        <location evidence="1">Cell membrane</location>
        <topology evidence="1">Multi-pass membrane protein</topology>
    </subcellularLocation>
</comment>
<evidence type="ECO:0000256" key="5">
    <source>
        <dbReference type="ARBA" id="ARBA00022840"/>
    </source>
</evidence>
<feature type="transmembrane region" description="Helical" evidence="8">
    <location>
        <begin position="429"/>
        <end position="452"/>
    </location>
</feature>
<comment type="caution">
    <text evidence="12">The sequence shown here is derived from an EMBL/GenBank/DDBJ whole genome shotgun (WGS) entry which is preliminary data.</text>
</comment>
<dbReference type="SUPFAM" id="SSF90123">
    <property type="entry name" value="ABC transporter transmembrane region"/>
    <property type="match status" value="1"/>
</dbReference>
<sequence length="729" mass="78065">MQAVELQPQAAGTEAPAWRFETDPLAQALAWLTKHHGRERSVESLLANQPVAGALAPALALRVLDDAGYNAGVIARRIDELHALLLPAVLLCRDGAALILTRRDAASGECEIVVPGKPWLQRTLNDADLARDYLGHALVATPRTQPRAATGDAAAVIEPGRHWLWGTLRRFLPYYRSALLAALLSNALMLVTGIVTSVVYDKVIPNKALVTLWALAAAGGIALIFDLAARQLRAYLIDLAGRKADLLVGAALFRQSLAVRMEHRPDSSGAYAHILGQIETVREFFSSATLSAISDLPFIIIFVAMTFLIGGPLGWVLLITIPIILGIALLIQGQLRRAMSANMQQLADLHGVLVEAVDGMEDLKAAGAQGRFLQRYEASNAAAAETMLRSRRITAWTMNLTSVAQQAVTLVMLVWGVHLIQDKVITGGALIGAVMFAMRGIAPLTSVVMLATRFQGAMAAMRALNRVMQQPTEQEPGKQYLPPRAFSGRLGLHDASFAYPPPADDPGAPAPRVLKNVTLQFAPGERVAILGRIGSGKSTILRLLAGLYQPADGQVEVDGIDLRQIDPADYRAQVGFVGQDPRLFNGTLRDNVLLDRPAADPARLAEVAQLTGLARLVAAHPQGWELPVGQAGSLLSGGQRQLVALARCLITQPKMLLMDEPTSSMDAQSEAAFLRQLHEAAPGCTLLVVTHRPAVLELVNRIIVVDNGRVVMDGPKTQVLAALAGKGNG</sequence>
<dbReference type="InterPro" id="IPR017750">
    <property type="entry name" value="ATPase_T1SS"/>
</dbReference>
<evidence type="ECO:0000259" key="10">
    <source>
        <dbReference type="PROSITE" id="PS50929"/>
    </source>
</evidence>
<evidence type="ECO:0000256" key="1">
    <source>
        <dbReference type="ARBA" id="ARBA00004651"/>
    </source>
</evidence>
<dbReference type="Pfam" id="PF00005">
    <property type="entry name" value="ABC_tran"/>
    <property type="match status" value="1"/>
</dbReference>
<keyword evidence="7 8" id="KW-0472">Membrane</keyword>
<dbReference type="PROSITE" id="PS50929">
    <property type="entry name" value="ABC_TM1F"/>
    <property type="match status" value="1"/>
</dbReference>
<keyword evidence="2" id="KW-1003">Cell membrane</keyword>
<reference evidence="12 13" key="1">
    <citation type="submission" date="2020-05" db="EMBL/GenBank/DDBJ databases">
        <title>Aquincola sp. isolate from soil.</title>
        <authorList>
            <person name="Han J."/>
            <person name="Kim D.-U."/>
        </authorList>
    </citation>
    <scope>NUCLEOTIDE SEQUENCE [LARGE SCALE GENOMIC DNA]</scope>
    <source>
        <strain evidence="12 13">S2</strain>
    </source>
</reference>
<keyword evidence="3 8" id="KW-0812">Transmembrane</keyword>
<evidence type="ECO:0000256" key="7">
    <source>
        <dbReference type="ARBA" id="ARBA00023136"/>
    </source>
</evidence>
<feature type="transmembrane region" description="Helical" evidence="8">
    <location>
        <begin position="212"/>
        <end position="229"/>
    </location>
</feature>
<dbReference type="PROSITE" id="PS00211">
    <property type="entry name" value="ABC_TRANSPORTER_1"/>
    <property type="match status" value="1"/>
</dbReference>
<feature type="transmembrane region" description="Helical" evidence="8">
    <location>
        <begin position="178"/>
        <end position="200"/>
    </location>
</feature>
<dbReference type="SMART" id="SM00382">
    <property type="entry name" value="AAA"/>
    <property type="match status" value="1"/>
</dbReference>
<dbReference type="PROSITE" id="PS50893">
    <property type="entry name" value="ABC_TRANSPORTER_2"/>
    <property type="match status" value="1"/>
</dbReference>
<dbReference type="EMBL" id="JABRWJ010000008">
    <property type="protein sequence ID" value="NRF70227.1"/>
    <property type="molecule type" value="Genomic_DNA"/>
</dbReference>
<dbReference type="InterPro" id="IPR003439">
    <property type="entry name" value="ABC_transporter-like_ATP-bd"/>
</dbReference>
<evidence type="ECO:0000256" key="4">
    <source>
        <dbReference type="ARBA" id="ARBA00022741"/>
    </source>
</evidence>
<dbReference type="NCBIfam" id="TIGR03375">
    <property type="entry name" value="type_I_sec_LssB"/>
    <property type="match status" value="1"/>
</dbReference>
<proteinExistence type="predicted"/>
<keyword evidence="13" id="KW-1185">Reference proteome</keyword>
<organism evidence="12 13">
    <name type="scientific">Pseudaquabacterium terrae</name>
    <dbReference type="NCBI Taxonomy" id="2732868"/>
    <lineage>
        <taxon>Bacteria</taxon>
        <taxon>Pseudomonadati</taxon>
        <taxon>Pseudomonadota</taxon>
        <taxon>Betaproteobacteria</taxon>
        <taxon>Burkholderiales</taxon>
        <taxon>Sphaerotilaceae</taxon>
        <taxon>Pseudaquabacterium</taxon>
    </lineage>
</organism>
<dbReference type="InterPro" id="IPR027417">
    <property type="entry name" value="P-loop_NTPase"/>
</dbReference>
<dbReference type="InterPro" id="IPR017871">
    <property type="entry name" value="ABC_transporter-like_CS"/>
</dbReference>
<dbReference type="InterPro" id="IPR036640">
    <property type="entry name" value="ABC1_TM_sf"/>
</dbReference>
<accession>A0ABX2ENH6</accession>
<dbReference type="RefSeq" id="WP_173128813.1">
    <property type="nucleotide sequence ID" value="NZ_JABRWJ010000008.1"/>
</dbReference>
<dbReference type="Gene3D" id="1.20.1560.10">
    <property type="entry name" value="ABC transporter type 1, transmembrane domain"/>
    <property type="match status" value="1"/>
</dbReference>
<dbReference type="Gene3D" id="3.90.70.10">
    <property type="entry name" value="Cysteine proteinases"/>
    <property type="match status" value="1"/>
</dbReference>
<dbReference type="Gene3D" id="3.40.50.300">
    <property type="entry name" value="P-loop containing nucleotide triphosphate hydrolases"/>
    <property type="match status" value="1"/>
</dbReference>
<evidence type="ECO:0000256" key="3">
    <source>
        <dbReference type="ARBA" id="ARBA00022692"/>
    </source>
</evidence>
<dbReference type="InterPro" id="IPR011527">
    <property type="entry name" value="ABC1_TM_dom"/>
</dbReference>
<dbReference type="InterPro" id="IPR003593">
    <property type="entry name" value="AAA+_ATPase"/>
</dbReference>
<evidence type="ECO:0000256" key="6">
    <source>
        <dbReference type="ARBA" id="ARBA00022989"/>
    </source>
</evidence>
<dbReference type="PANTHER" id="PTHR24221">
    <property type="entry name" value="ATP-BINDING CASSETTE SUB-FAMILY B"/>
    <property type="match status" value="1"/>
</dbReference>
<feature type="transmembrane region" description="Helical" evidence="8">
    <location>
        <begin position="284"/>
        <end position="307"/>
    </location>
</feature>
<evidence type="ECO:0000259" key="11">
    <source>
        <dbReference type="PROSITE" id="PS50990"/>
    </source>
</evidence>
<dbReference type="InterPro" id="IPR039421">
    <property type="entry name" value="Type_1_exporter"/>
</dbReference>